<sequence>MTETGFGCSRKELIVPENPELIIRLHPVGGEDVSVLTQDFASPKEAVEAVSRALDERRTLILTRARYNREAGENAVLVNLANVVSVRVARQDSEDTGQYL</sequence>
<proteinExistence type="predicted"/>
<gene>
    <name evidence="1" type="ORF">SAMN06264365_103525</name>
</gene>
<evidence type="ECO:0000313" key="1">
    <source>
        <dbReference type="EMBL" id="SNR59247.1"/>
    </source>
</evidence>
<name>A0A238XJZ6_9ACTN</name>
<keyword evidence="2" id="KW-1185">Reference proteome</keyword>
<dbReference type="AlphaFoldDB" id="A0A238XJZ6"/>
<dbReference type="RefSeq" id="WP_089293121.1">
    <property type="nucleotide sequence ID" value="NZ_BOMU01000093.1"/>
</dbReference>
<protein>
    <submittedName>
        <fullName evidence="1">Uncharacterized protein</fullName>
    </submittedName>
</protein>
<evidence type="ECO:0000313" key="2">
    <source>
        <dbReference type="Proteomes" id="UP000198415"/>
    </source>
</evidence>
<accession>A0A238XJZ6</accession>
<dbReference type="Proteomes" id="UP000198415">
    <property type="component" value="Unassembled WGS sequence"/>
</dbReference>
<reference evidence="1 2" key="1">
    <citation type="submission" date="2017-06" db="EMBL/GenBank/DDBJ databases">
        <authorList>
            <person name="Kim H.J."/>
            <person name="Triplett B.A."/>
        </authorList>
    </citation>
    <scope>NUCLEOTIDE SEQUENCE [LARGE SCALE GENOMIC DNA]</scope>
    <source>
        <strain evidence="1 2">DSM 43151</strain>
    </source>
</reference>
<dbReference type="EMBL" id="FZNR01000003">
    <property type="protein sequence ID" value="SNR59247.1"/>
    <property type="molecule type" value="Genomic_DNA"/>
</dbReference>
<dbReference type="OrthoDB" id="3541064at2"/>
<organism evidence="1 2">
    <name type="scientific">Actinoplanes regularis</name>
    <dbReference type="NCBI Taxonomy" id="52697"/>
    <lineage>
        <taxon>Bacteria</taxon>
        <taxon>Bacillati</taxon>
        <taxon>Actinomycetota</taxon>
        <taxon>Actinomycetes</taxon>
        <taxon>Micromonosporales</taxon>
        <taxon>Micromonosporaceae</taxon>
        <taxon>Actinoplanes</taxon>
    </lineage>
</organism>